<evidence type="ECO:0000256" key="1">
    <source>
        <dbReference type="ARBA" id="ARBA00022679"/>
    </source>
</evidence>
<dbReference type="GO" id="GO:0016787">
    <property type="term" value="F:hydrolase activity"/>
    <property type="evidence" value="ECO:0007669"/>
    <property type="project" value="UniProtKB-KW"/>
</dbReference>
<keyword evidence="9" id="KW-1185">Reference proteome</keyword>
<evidence type="ECO:0000256" key="4">
    <source>
        <dbReference type="ARBA" id="ARBA00022759"/>
    </source>
</evidence>
<feature type="non-terminal residue" evidence="8">
    <location>
        <position position="1"/>
    </location>
</feature>
<sequence length="99" mass="11285">VQKLTGTINWVRILLGIDNDTFQPLFELLKGEPALNSPRQLTPEAEYTTEQVNRALTNRQAARIDYQLPVTLYVIQGPRSLKGLIGQWDAREKDPLRVL</sequence>
<evidence type="ECO:0000256" key="5">
    <source>
        <dbReference type="ARBA" id="ARBA00022801"/>
    </source>
</evidence>
<dbReference type="GO" id="GO:0004519">
    <property type="term" value="F:endonuclease activity"/>
    <property type="evidence" value="ECO:0007669"/>
    <property type="project" value="UniProtKB-KW"/>
</dbReference>
<proteinExistence type="predicted"/>
<reference evidence="8 9" key="1">
    <citation type="submission" date="2019-09" db="EMBL/GenBank/DDBJ databases">
        <title>Bird 10,000 Genomes (B10K) Project - Family phase.</title>
        <authorList>
            <person name="Zhang G."/>
        </authorList>
    </citation>
    <scope>NUCLEOTIDE SEQUENCE [LARGE SCALE GENOMIC DNA]</scope>
    <source>
        <strain evidence="8">B10K-DU-001-46</strain>
        <tissue evidence="8">Muscle</tissue>
    </source>
</reference>
<keyword evidence="6" id="KW-0695">RNA-directed DNA polymerase</keyword>
<comment type="caution">
    <text evidence="8">The sequence shown here is derived from an EMBL/GenBank/DDBJ whole genome shotgun (WGS) entry which is preliminary data.</text>
</comment>
<evidence type="ECO:0000256" key="3">
    <source>
        <dbReference type="ARBA" id="ARBA00022722"/>
    </source>
</evidence>
<accession>A0A7L0MRC2</accession>
<dbReference type="InterPro" id="IPR043128">
    <property type="entry name" value="Rev_trsase/Diguanyl_cyclase"/>
</dbReference>
<dbReference type="Gene3D" id="3.30.70.270">
    <property type="match status" value="1"/>
</dbReference>
<dbReference type="GO" id="GO:0003964">
    <property type="term" value="F:RNA-directed DNA polymerase activity"/>
    <property type="evidence" value="ECO:0007669"/>
    <property type="project" value="UniProtKB-KW"/>
</dbReference>
<organism evidence="8 9">
    <name type="scientific">Amazona guildingii</name>
    <dbReference type="NCBI Taxonomy" id="175529"/>
    <lineage>
        <taxon>Eukaryota</taxon>
        <taxon>Metazoa</taxon>
        <taxon>Chordata</taxon>
        <taxon>Craniata</taxon>
        <taxon>Vertebrata</taxon>
        <taxon>Euteleostomi</taxon>
        <taxon>Archelosauria</taxon>
        <taxon>Archosauria</taxon>
        <taxon>Dinosauria</taxon>
        <taxon>Saurischia</taxon>
        <taxon>Theropoda</taxon>
        <taxon>Coelurosauria</taxon>
        <taxon>Aves</taxon>
        <taxon>Neognathae</taxon>
        <taxon>Neoaves</taxon>
        <taxon>Telluraves</taxon>
        <taxon>Australaves</taxon>
        <taxon>Psittaciformes</taxon>
        <taxon>Psittacidae</taxon>
        <taxon>Amazona</taxon>
    </lineage>
</organism>
<evidence type="ECO:0000313" key="8">
    <source>
        <dbReference type="EMBL" id="NXK83162.1"/>
    </source>
</evidence>
<dbReference type="PANTHER" id="PTHR41694:SF3">
    <property type="entry name" value="RNA-DIRECTED DNA POLYMERASE-RELATED"/>
    <property type="match status" value="1"/>
</dbReference>
<feature type="domain" description="Reverse transcriptase thumb" evidence="7">
    <location>
        <begin position="2"/>
        <end position="46"/>
    </location>
</feature>
<keyword evidence="2" id="KW-0548">Nucleotidyltransferase</keyword>
<evidence type="ECO:0000256" key="6">
    <source>
        <dbReference type="ARBA" id="ARBA00022918"/>
    </source>
</evidence>
<dbReference type="SUPFAM" id="SSF56672">
    <property type="entry name" value="DNA/RNA polymerases"/>
    <property type="match status" value="1"/>
</dbReference>
<gene>
    <name evidence="8" type="primary">Ervk18_1</name>
    <name evidence="8" type="ORF">AMAGUI_R15934</name>
</gene>
<dbReference type="PANTHER" id="PTHR41694">
    <property type="entry name" value="ENDOGENOUS RETROVIRUS GROUP K MEMBER POL PROTEIN"/>
    <property type="match status" value="1"/>
</dbReference>
<keyword evidence="4" id="KW-0255">Endonuclease</keyword>
<evidence type="ECO:0000313" key="9">
    <source>
        <dbReference type="Proteomes" id="UP000531168"/>
    </source>
</evidence>
<name>A0A7L0MRC2_9PSIT</name>
<keyword evidence="3" id="KW-0540">Nuclease</keyword>
<dbReference type="GO" id="GO:0035613">
    <property type="term" value="F:RNA stem-loop binding"/>
    <property type="evidence" value="ECO:0007669"/>
    <property type="project" value="TreeGrafter"/>
</dbReference>
<dbReference type="AlphaFoldDB" id="A0A7L0MRC2"/>
<dbReference type="Pfam" id="PF06817">
    <property type="entry name" value="RVT_thumb"/>
    <property type="match status" value="1"/>
</dbReference>
<dbReference type="InterPro" id="IPR010661">
    <property type="entry name" value="RVT_thumb"/>
</dbReference>
<dbReference type="InterPro" id="IPR043502">
    <property type="entry name" value="DNA/RNA_pol_sf"/>
</dbReference>
<feature type="non-terminal residue" evidence="8">
    <location>
        <position position="99"/>
    </location>
</feature>
<dbReference type="EMBL" id="VXAR01012888">
    <property type="protein sequence ID" value="NXK83162.1"/>
    <property type="molecule type" value="Genomic_DNA"/>
</dbReference>
<keyword evidence="1" id="KW-0808">Transferase</keyword>
<evidence type="ECO:0000256" key="2">
    <source>
        <dbReference type="ARBA" id="ARBA00022695"/>
    </source>
</evidence>
<protein>
    <submittedName>
        <fullName evidence="8">POK18 protein</fullName>
    </submittedName>
</protein>
<dbReference type="Proteomes" id="UP000531168">
    <property type="component" value="Unassembled WGS sequence"/>
</dbReference>
<keyword evidence="5" id="KW-0378">Hydrolase</keyword>
<evidence type="ECO:0000259" key="7">
    <source>
        <dbReference type="Pfam" id="PF06817"/>
    </source>
</evidence>